<evidence type="ECO:0000313" key="3">
    <source>
        <dbReference type="Proteomes" id="UP000037179"/>
    </source>
</evidence>
<reference evidence="1 4" key="3">
    <citation type="submission" date="2016-10" db="EMBL/GenBank/DDBJ databases">
        <title>Genome sequence of Nocardia seriolae strain EM150506, isolated from Anguila japonica.</title>
        <authorList>
            <person name="Han H.-J."/>
        </authorList>
    </citation>
    <scope>NUCLEOTIDE SEQUENCE [LARGE SCALE GENOMIC DNA]</scope>
    <source>
        <strain evidence="1 4">EM150506</strain>
    </source>
</reference>
<reference evidence="3" key="1">
    <citation type="submission" date="2015-07" db="EMBL/GenBank/DDBJ databases">
        <title>Nocardia seriolae U-1 whole genome shotgun sequence.</title>
        <authorList>
            <person name="Imajoh M."/>
            <person name="Fukumoto Y."/>
            <person name="Sukeda M."/>
            <person name="Yamane J."/>
            <person name="Yamasaki K."/>
            <person name="Shimizu M."/>
            <person name="Ohnishi K."/>
            <person name="Oshima S."/>
        </authorList>
    </citation>
    <scope>NUCLEOTIDE SEQUENCE [LARGE SCALE GENOMIC DNA]</scope>
    <source>
        <strain evidence="3">U-1</strain>
    </source>
</reference>
<accession>A0A0B8NQQ7</accession>
<dbReference type="AlphaFoldDB" id="A0A0B8NQQ7"/>
<proteinExistence type="predicted"/>
<dbReference type="RefSeq" id="WP_033090857.1">
    <property type="nucleotide sequence ID" value="NZ_AP017900.1"/>
</dbReference>
<keyword evidence="3" id="KW-1185">Reference proteome</keyword>
<name>A0A0B8NQQ7_9NOCA</name>
<dbReference type="GeneID" id="93375864"/>
<reference evidence="2 3" key="2">
    <citation type="journal article" date="2016" name="Genome Announc.">
        <title>Draft Genome Sequence of Erythromycin- and Oxytetracycline-Sensitive Nocardia seriolae Strain U-1 (NBRC 110359).</title>
        <authorList>
            <person name="Imajoh M."/>
            <person name="Sukeda M."/>
            <person name="Shimizu M."/>
            <person name="Yamane J."/>
            <person name="Ohnishi K."/>
            <person name="Oshima S."/>
        </authorList>
    </citation>
    <scope>NUCLEOTIDE SEQUENCE [LARGE SCALE GENOMIC DNA]</scope>
    <source>
        <strain evidence="2 3">U-1</strain>
    </source>
</reference>
<dbReference type="Proteomes" id="UP000180166">
    <property type="component" value="Chromosome"/>
</dbReference>
<protein>
    <submittedName>
        <fullName evidence="2">Uncharacterized protein</fullName>
    </submittedName>
</protein>
<organism evidence="2 3">
    <name type="scientific">Nocardia seriolae</name>
    <dbReference type="NCBI Taxonomy" id="37332"/>
    <lineage>
        <taxon>Bacteria</taxon>
        <taxon>Bacillati</taxon>
        <taxon>Actinomycetota</taxon>
        <taxon>Actinomycetes</taxon>
        <taxon>Mycobacteriales</taxon>
        <taxon>Nocardiaceae</taxon>
        <taxon>Nocardia</taxon>
    </lineage>
</organism>
<dbReference type="EMBL" id="CP017839">
    <property type="protein sequence ID" value="APA97596.1"/>
    <property type="molecule type" value="Genomic_DNA"/>
</dbReference>
<sequence>MSTSAEDLNEIYARAADERRLHVTEGILHDLFMAAQDVIEGRDRRGWSGAREKRDYWDAVHRSVETEHDAASVAYDQAARRGIERSR</sequence>
<evidence type="ECO:0000313" key="4">
    <source>
        <dbReference type="Proteomes" id="UP000180166"/>
    </source>
</evidence>
<dbReference type="KEGG" id="nsr:NS506_03544"/>
<evidence type="ECO:0000313" key="2">
    <source>
        <dbReference type="EMBL" id="GAP32550.1"/>
    </source>
</evidence>
<gene>
    <name evidence="1" type="ORF">NS506_03544</name>
    <name evidence="2" type="ORF">NSK11_contig00164-0021</name>
</gene>
<evidence type="ECO:0000313" key="1">
    <source>
        <dbReference type="EMBL" id="APA97596.1"/>
    </source>
</evidence>
<dbReference type="Proteomes" id="UP000037179">
    <property type="component" value="Unassembled WGS sequence"/>
</dbReference>
<dbReference type="EMBL" id="BBYQ01000164">
    <property type="protein sequence ID" value="GAP32550.1"/>
    <property type="molecule type" value="Genomic_DNA"/>
</dbReference>